<protein>
    <recommendedName>
        <fullName evidence="5">hydroxyacylglutathione hydrolase</fullName>
        <ecNumber evidence="5">3.1.2.6</ecNumber>
    </recommendedName>
    <alternativeName>
        <fullName evidence="9">Glyoxalase II</fullName>
    </alternativeName>
</protein>
<dbReference type="InterPro" id="IPR032282">
    <property type="entry name" value="HAGH_C"/>
</dbReference>
<comment type="catalytic activity">
    <reaction evidence="1">
        <text>an S-(2-hydroxyacyl)glutathione + H2O = a 2-hydroxy carboxylate + glutathione + H(+)</text>
        <dbReference type="Rhea" id="RHEA:21864"/>
        <dbReference type="ChEBI" id="CHEBI:15377"/>
        <dbReference type="ChEBI" id="CHEBI:15378"/>
        <dbReference type="ChEBI" id="CHEBI:57925"/>
        <dbReference type="ChEBI" id="CHEBI:58896"/>
        <dbReference type="ChEBI" id="CHEBI:71261"/>
        <dbReference type="EC" id="3.1.2.6"/>
    </reaction>
</comment>
<dbReference type="CDD" id="cd07723">
    <property type="entry name" value="hydroxyacylglutathione_hydrolase_MBL-fold"/>
    <property type="match status" value="1"/>
</dbReference>
<proteinExistence type="inferred from homology"/>
<gene>
    <name evidence="11" type="primary">U6500H00970</name>
    <name evidence="11" type="ORF">SEUBUCD650_0H00970</name>
</gene>
<evidence type="ECO:0000256" key="4">
    <source>
        <dbReference type="ARBA" id="ARBA00006759"/>
    </source>
</evidence>
<evidence type="ECO:0000256" key="2">
    <source>
        <dbReference type="ARBA" id="ARBA00001947"/>
    </source>
</evidence>
<name>A0ABN8VSY2_SACEU</name>
<dbReference type="Proteomes" id="UP001152964">
    <property type="component" value="Chromosome 8"/>
</dbReference>
<keyword evidence="8" id="KW-0862">Zinc</keyword>
<evidence type="ECO:0000256" key="9">
    <source>
        <dbReference type="ARBA" id="ARBA00031044"/>
    </source>
</evidence>
<evidence type="ECO:0000256" key="8">
    <source>
        <dbReference type="ARBA" id="ARBA00022833"/>
    </source>
</evidence>
<keyword evidence="12" id="KW-1185">Reference proteome</keyword>
<evidence type="ECO:0000256" key="5">
    <source>
        <dbReference type="ARBA" id="ARBA00011917"/>
    </source>
</evidence>
<dbReference type="InterPro" id="IPR035680">
    <property type="entry name" value="Clx_II_MBL"/>
</dbReference>
<evidence type="ECO:0000256" key="1">
    <source>
        <dbReference type="ARBA" id="ARBA00001623"/>
    </source>
</evidence>
<keyword evidence="6" id="KW-0479">Metal-binding</keyword>
<evidence type="ECO:0000313" key="12">
    <source>
        <dbReference type="Proteomes" id="UP001152964"/>
    </source>
</evidence>
<evidence type="ECO:0000256" key="3">
    <source>
        <dbReference type="ARBA" id="ARBA00004963"/>
    </source>
</evidence>
<dbReference type="Pfam" id="PF00753">
    <property type="entry name" value="Lactamase_B"/>
    <property type="match status" value="1"/>
</dbReference>
<dbReference type="SUPFAM" id="SSF56281">
    <property type="entry name" value="Metallo-hydrolase/oxidoreductase"/>
    <property type="match status" value="1"/>
</dbReference>
<dbReference type="PANTHER" id="PTHR11935">
    <property type="entry name" value="BETA LACTAMASE DOMAIN"/>
    <property type="match status" value="1"/>
</dbReference>
<feature type="domain" description="Metallo-beta-lactamase" evidence="10">
    <location>
        <begin position="41"/>
        <end position="214"/>
    </location>
</feature>
<sequence>MVGSLLTWSTPIFFIHMKFSLQQIRNMHIKPIKMRWLTGGANYSYLLSTENKENSWLIDPAEPLEVSPELSVDEKKKIHAIVNTHHHYDHSGGNIVMHSILRKDNPGHKVETIAGSNASPGATEIPQHMEQYQLGNLQITCIRTPCHTKDSICYHVKDLGTSEQCIFTGDSLFNAGCGRFFEGNGADMDTALNKTILRAVGEPNWSNIKIYAGHEYTKGNVKFIRAKIYHAMGENKHFDALEQYCQSNECTTGHFTLNDELEYNPFMRLDDPAVRAAVGDTAKAYPRATVMQELRKLKNAM</sequence>
<dbReference type="SMART" id="SM00849">
    <property type="entry name" value="Lactamase_B"/>
    <property type="match status" value="1"/>
</dbReference>
<dbReference type="InterPro" id="IPR001279">
    <property type="entry name" value="Metallo-B-lactamas"/>
</dbReference>
<comment type="cofactor">
    <cofactor evidence="2">
        <name>Zn(2+)</name>
        <dbReference type="ChEBI" id="CHEBI:29105"/>
    </cofactor>
</comment>
<evidence type="ECO:0000313" key="11">
    <source>
        <dbReference type="EMBL" id="CAI2020900.1"/>
    </source>
</evidence>
<dbReference type="Gene3D" id="3.60.15.10">
    <property type="entry name" value="Ribonuclease Z/Hydroxyacylglutathione hydrolase-like"/>
    <property type="match status" value="1"/>
</dbReference>
<accession>A0ABN8VSY2</accession>
<dbReference type="EMBL" id="OX291498">
    <property type="protein sequence ID" value="CAI2020900.1"/>
    <property type="molecule type" value="Genomic_DNA"/>
</dbReference>
<reference evidence="11" key="1">
    <citation type="submission" date="2022-08" db="EMBL/GenBank/DDBJ databases">
        <authorList>
            <person name="Byrne P K."/>
        </authorList>
    </citation>
    <scope>NUCLEOTIDE SEQUENCE</scope>
    <source>
        <strain evidence="11">UCD650</strain>
    </source>
</reference>
<evidence type="ECO:0000256" key="7">
    <source>
        <dbReference type="ARBA" id="ARBA00022801"/>
    </source>
</evidence>
<dbReference type="EC" id="3.1.2.6" evidence="5"/>
<evidence type="ECO:0000256" key="6">
    <source>
        <dbReference type="ARBA" id="ARBA00022723"/>
    </source>
</evidence>
<dbReference type="Pfam" id="PF16123">
    <property type="entry name" value="HAGH_C"/>
    <property type="match status" value="1"/>
</dbReference>
<organism evidence="11 12">
    <name type="scientific">Saccharomyces eubayanus</name>
    <name type="common">Yeast</name>
    <dbReference type="NCBI Taxonomy" id="1080349"/>
    <lineage>
        <taxon>Eukaryota</taxon>
        <taxon>Fungi</taxon>
        <taxon>Dikarya</taxon>
        <taxon>Ascomycota</taxon>
        <taxon>Saccharomycotina</taxon>
        <taxon>Saccharomycetes</taxon>
        <taxon>Saccharomycetales</taxon>
        <taxon>Saccharomycetaceae</taxon>
        <taxon>Saccharomyces</taxon>
    </lineage>
</organism>
<evidence type="ECO:0000259" key="10">
    <source>
        <dbReference type="SMART" id="SM00849"/>
    </source>
</evidence>
<dbReference type="PANTHER" id="PTHR11935:SF94">
    <property type="entry name" value="TENZING NORGAY, ISOFORM C"/>
    <property type="match status" value="1"/>
</dbReference>
<dbReference type="InterPro" id="IPR036866">
    <property type="entry name" value="RibonucZ/Hydroxyglut_hydro"/>
</dbReference>
<comment type="similarity">
    <text evidence="4">Belongs to the metallo-beta-lactamase superfamily. Glyoxalase II family.</text>
</comment>
<comment type="pathway">
    <text evidence="3">Secondary metabolite metabolism; methylglyoxal degradation; (R)-lactate from methylglyoxal: step 2/2.</text>
</comment>
<keyword evidence="7" id="KW-0378">Hydrolase</keyword>